<dbReference type="EMBL" id="KM236246">
    <property type="protein sequence ID" value="AIW03420.1"/>
    <property type="molecule type" value="Genomic_DNA"/>
</dbReference>
<organism evidence="1 2">
    <name type="scientific">Bacillus phage Moonbeam</name>
    <dbReference type="NCBI Taxonomy" id="1540091"/>
    <lineage>
        <taxon>Viruses</taxon>
        <taxon>Duplodnaviria</taxon>
        <taxon>Heunggongvirae</taxon>
        <taxon>Uroviricota</taxon>
        <taxon>Caudoviricetes</taxon>
        <taxon>Herelleviridae</taxon>
        <taxon>Bastillevirinae</taxon>
        <taxon>Moonbeamvirus</taxon>
        <taxon>Moonbeamvirus moonbeam</taxon>
    </lineage>
</organism>
<dbReference type="KEGG" id="vg:24607996"/>
<name>A0A0A0RMX5_9CAUD</name>
<keyword evidence="2" id="KW-1185">Reference proteome</keyword>
<dbReference type="GeneID" id="24607996"/>
<evidence type="ECO:0000313" key="2">
    <source>
        <dbReference type="Proteomes" id="UP000030207"/>
    </source>
</evidence>
<reference evidence="1 2" key="1">
    <citation type="submission" date="2014-07" db="EMBL/GenBank/DDBJ databases">
        <title>Complete Genome of Bacillus megaterium Myophage Moonbeam.</title>
        <authorList>
            <person name="Cadungog J.N."/>
            <person name="Khatemi B.E."/>
            <person name="Hernandez A.C."/>
            <person name="Everett G.F.K."/>
        </authorList>
    </citation>
    <scope>NUCLEOTIDE SEQUENCE [LARGE SCALE GENOMIC DNA]</scope>
</reference>
<dbReference type="Proteomes" id="UP000030207">
    <property type="component" value="Segment"/>
</dbReference>
<sequence length="60" mass="6967">MKLQVSLSEKEVQEILEEYLAKKFKKVGEVHLEVGKQLKGHYTGEHYETVFKQATCEVEV</sequence>
<evidence type="ECO:0000313" key="1">
    <source>
        <dbReference type="EMBL" id="AIW03420.1"/>
    </source>
</evidence>
<protein>
    <submittedName>
        <fullName evidence="1">Uncharacterized protein</fullName>
    </submittedName>
</protein>
<proteinExistence type="predicted"/>
<accession>A0A0A0RMX5</accession>
<dbReference type="RefSeq" id="YP_009151585.1">
    <property type="nucleotide sequence ID" value="NC_027374.1"/>
</dbReference>
<gene>
    <name evidence="1" type="ORF">CPT_Moonbeam22</name>
</gene>